<dbReference type="Proteomes" id="UP001500359">
    <property type="component" value="Unassembled WGS sequence"/>
</dbReference>
<evidence type="ECO:0000313" key="1">
    <source>
        <dbReference type="EMBL" id="GAA0856144.1"/>
    </source>
</evidence>
<dbReference type="EMBL" id="BAAAFD010000004">
    <property type="protein sequence ID" value="GAA0856144.1"/>
    <property type="molecule type" value="Genomic_DNA"/>
</dbReference>
<comment type="caution">
    <text evidence="1">The sequence shown here is derived from an EMBL/GenBank/DDBJ whole genome shotgun (WGS) entry which is preliminary data.</text>
</comment>
<keyword evidence="2" id="KW-1185">Reference proteome</keyword>
<accession>A0ABN1LHJ9</accession>
<dbReference type="RefSeq" id="WP_343858728.1">
    <property type="nucleotide sequence ID" value="NZ_BAAAFD010000004.1"/>
</dbReference>
<reference evidence="1 2" key="1">
    <citation type="journal article" date="2019" name="Int. J. Syst. Evol. Microbiol.">
        <title>The Global Catalogue of Microorganisms (GCM) 10K type strain sequencing project: providing services to taxonomists for standard genome sequencing and annotation.</title>
        <authorList>
            <consortium name="The Broad Institute Genomics Platform"/>
            <consortium name="The Broad Institute Genome Sequencing Center for Infectious Disease"/>
            <person name="Wu L."/>
            <person name="Ma J."/>
        </authorList>
    </citation>
    <scope>NUCLEOTIDE SEQUENCE [LARGE SCALE GENOMIC DNA]</scope>
    <source>
        <strain evidence="1 2">JCM 15896</strain>
    </source>
</reference>
<name>A0ABN1LHJ9_9ALTE</name>
<evidence type="ECO:0000313" key="2">
    <source>
        <dbReference type="Proteomes" id="UP001500359"/>
    </source>
</evidence>
<gene>
    <name evidence="1" type="ORF">GCM10009114_16990</name>
</gene>
<organism evidence="1 2">
    <name type="scientific">Aliiglaciecola litoralis</name>
    <dbReference type="NCBI Taxonomy" id="582857"/>
    <lineage>
        <taxon>Bacteria</taxon>
        <taxon>Pseudomonadati</taxon>
        <taxon>Pseudomonadota</taxon>
        <taxon>Gammaproteobacteria</taxon>
        <taxon>Alteromonadales</taxon>
        <taxon>Alteromonadaceae</taxon>
        <taxon>Aliiglaciecola</taxon>
    </lineage>
</organism>
<proteinExistence type="predicted"/>
<protein>
    <submittedName>
        <fullName evidence="1">Uncharacterized protein</fullName>
    </submittedName>
</protein>
<sequence length="148" mass="16865">MQAELSKLKLRVKSLDSQHRFSLNALIIASGQLQNMYLMRLEYLQKHALISSEDHKFASFIVGQVENVIMQCCEKRFTVEEVITKALKKTEMEMPQISQYIAKQPSDIRIPWCKNTIGGFVTACHNLTSEHTRQRTSAEPDISANSGH</sequence>